<name>A0A9P8EXH4_AURME</name>
<dbReference type="AlphaFoldDB" id="A0A9P8EXH4"/>
<reference evidence="2" key="1">
    <citation type="journal article" date="2021" name="J Fungi (Basel)">
        <title>Virulence traits and population genomics of the black yeast Aureobasidium melanogenum.</title>
        <authorList>
            <person name="Cernosa A."/>
            <person name="Sun X."/>
            <person name="Gostincar C."/>
            <person name="Fang C."/>
            <person name="Gunde-Cimerman N."/>
            <person name="Song Z."/>
        </authorList>
    </citation>
    <scope>NUCLEOTIDE SEQUENCE</scope>
    <source>
        <strain evidence="2">EXF-9911</strain>
    </source>
</reference>
<dbReference type="EMBL" id="JAHFXF010000013">
    <property type="protein sequence ID" value="KAG9700614.1"/>
    <property type="molecule type" value="Genomic_DNA"/>
</dbReference>
<reference evidence="2" key="2">
    <citation type="submission" date="2021-08" db="EMBL/GenBank/DDBJ databases">
        <authorList>
            <person name="Gostincar C."/>
            <person name="Sun X."/>
            <person name="Song Z."/>
            <person name="Gunde-Cimerman N."/>
        </authorList>
    </citation>
    <scope>NUCLEOTIDE SEQUENCE</scope>
    <source>
        <strain evidence="2">EXF-9911</strain>
    </source>
</reference>
<proteinExistence type="predicted"/>
<organism evidence="2 3">
    <name type="scientific">Aureobasidium melanogenum</name>
    <name type="common">Aureobasidium pullulans var. melanogenum</name>
    <dbReference type="NCBI Taxonomy" id="46634"/>
    <lineage>
        <taxon>Eukaryota</taxon>
        <taxon>Fungi</taxon>
        <taxon>Dikarya</taxon>
        <taxon>Ascomycota</taxon>
        <taxon>Pezizomycotina</taxon>
        <taxon>Dothideomycetes</taxon>
        <taxon>Dothideomycetidae</taxon>
        <taxon>Dothideales</taxon>
        <taxon>Saccotheciaceae</taxon>
        <taxon>Aureobasidium</taxon>
    </lineage>
</organism>
<comment type="caution">
    <text evidence="2">The sequence shown here is derived from an EMBL/GenBank/DDBJ whole genome shotgun (WGS) entry which is preliminary data.</text>
</comment>
<feature type="non-terminal residue" evidence="2">
    <location>
        <position position="1"/>
    </location>
</feature>
<evidence type="ECO:0000313" key="2">
    <source>
        <dbReference type="EMBL" id="KAG9700614.1"/>
    </source>
</evidence>
<sequence>MPISTVPIGESSSSANLLRVEAQSSSATMLCWNKETVSRIIINFPQTVKVRVSHPSLTDECVLDINKALLIRFSPYYRAIFLGGFSDKDKETFVMEILLEDMIVVRRWLYDGSLMFADDAAEYRQLIRLYVFADYYDFPALRRAIMSLLVRNSKEHHDYRHLAIDSFKLAQLDSGILRKALGDFEDDAAAAEIKRLKRADLELVKVVSALDDMAGSFNVAKIGNLKATCRNE</sequence>
<dbReference type="Proteomes" id="UP000779574">
    <property type="component" value="Unassembled WGS sequence"/>
</dbReference>
<dbReference type="SUPFAM" id="SSF54695">
    <property type="entry name" value="POZ domain"/>
    <property type="match status" value="1"/>
</dbReference>
<dbReference type="InterPro" id="IPR011333">
    <property type="entry name" value="SKP1/BTB/POZ_sf"/>
</dbReference>
<dbReference type="Gene3D" id="3.30.710.10">
    <property type="entry name" value="Potassium Channel Kv1.1, Chain A"/>
    <property type="match status" value="1"/>
</dbReference>
<feature type="domain" description="BTB" evidence="1">
    <location>
        <begin position="46"/>
        <end position="118"/>
    </location>
</feature>
<evidence type="ECO:0000313" key="3">
    <source>
        <dbReference type="Proteomes" id="UP000779574"/>
    </source>
</evidence>
<protein>
    <recommendedName>
        <fullName evidence="1">BTB domain-containing protein</fullName>
    </recommendedName>
</protein>
<dbReference type="InterPro" id="IPR000210">
    <property type="entry name" value="BTB/POZ_dom"/>
</dbReference>
<gene>
    <name evidence="2" type="ORF">KCU76_g639</name>
</gene>
<dbReference type="OrthoDB" id="3946017at2759"/>
<dbReference type="PROSITE" id="PS50097">
    <property type="entry name" value="BTB"/>
    <property type="match status" value="1"/>
</dbReference>
<evidence type="ECO:0000259" key="1">
    <source>
        <dbReference type="PROSITE" id="PS50097"/>
    </source>
</evidence>
<accession>A0A9P8EXH4</accession>